<gene>
    <name evidence="9" type="ORF">PPAR1163_LOCUS13075</name>
</gene>
<accession>A0A7S1XQK6</accession>
<evidence type="ECO:0008006" key="10">
    <source>
        <dbReference type="Google" id="ProtNLM"/>
    </source>
</evidence>
<feature type="compositionally biased region" description="Low complexity" evidence="6">
    <location>
        <begin position="55"/>
        <end position="82"/>
    </location>
</feature>
<organism evidence="9">
    <name type="scientific">Phaeomonas parva</name>
    <dbReference type="NCBI Taxonomy" id="124430"/>
    <lineage>
        <taxon>Eukaryota</taxon>
        <taxon>Sar</taxon>
        <taxon>Stramenopiles</taxon>
        <taxon>Ochrophyta</taxon>
        <taxon>Pinguiophyceae</taxon>
        <taxon>Pinguiochrysidales</taxon>
        <taxon>Pinguiochrysidaceae</taxon>
        <taxon>Phaeomonas</taxon>
    </lineage>
</organism>
<sequence>MRPLLLLSIAAAASALRLPRRPPSALRRSPGLARAPARWFSTPADDAESAKPAEEAAATPVAAGEPAEAAAAPPAPTANAGETDWGQIKSTYLGILTQLIMMKVFAQCIMNPASKMLTTVDPRLATVTAAGWFLFIAKQSRWFSPLNASRPERGKAYEPKWTMPTWAPPGITFPIVWSTICVLRCIAGVMVWNACGRSFMAAPLFALYAHLAIGDAWNNLYSVQKRLGAGAGFVWVVLASVYVLVGVFANVLPAVPTLALNLTLTLTLTLNLTLSPTRNPGGLGHRAVGGVAHHRHGARHAHLAAQREGAAVPDLGLKKGLGLEFGAVASCLTVCLRCALCSVPCACWGCARRRHEDGSHTFDGLSMRRGTRGTLTFLL</sequence>
<dbReference type="InterPro" id="IPR004307">
    <property type="entry name" value="TspO_MBR"/>
</dbReference>
<dbReference type="AlphaFoldDB" id="A0A7S1XQK6"/>
<feature type="region of interest" description="Disordered" evidence="6">
    <location>
        <begin position="37"/>
        <end position="83"/>
    </location>
</feature>
<proteinExistence type="inferred from homology"/>
<dbReference type="EMBL" id="HBGJ01020167">
    <property type="protein sequence ID" value="CAD9254707.1"/>
    <property type="molecule type" value="Transcribed_RNA"/>
</dbReference>
<feature type="chain" id="PRO_5031342561" description="HTTM domain-containing protein" evidence="8">
    <location>
        <begin position="16"/>
        <end position="379"/>
    </location>
</feature>
<evidence type="ECO:0000256" key="5">
    <source>
        <dbReference type="ARBA" id="ARBA00023136"/>
    </source>
</evidence>
<protein>
    <recommendedName>
        <fullName evidence="10">HTTM domain-containing protein</fullName>
    </recommendedName>
</protein>
<feature type="signal peptide" evidence="8">
    <location>
        <begin position="1"/>
        <end position="15"/>
    </location>
</feature>
<evidence type="ECO:0000256" key="1">
    <source>
        <dbReference type="ARBA" id="ARBA00004141"/>
    </source>
</evidence>
<keyword evidence="8" id="KW-0732">Signal</keyword>
<dbReference type="Pfam" id="PF03073">
    <property type="entry name" value="TspO_MBR"/>
    <property type="match status" value="1"/>
</dbReference>
<comment type="similarity">
    <text evidence="2">Belongs to the TspO/BZRP family.</text>
</comment>
<keyword evidence="4 7" id="KW-1133">Transmembrane helix</keyword>
<keyword evidence="5 7" id="KW-0472">Membrane</keyword>
<reference evidence="9" key="1">
    <citation type="submission" date="2021-01" db="EMBL/GenBank/DDBJ databases">
        <authorList>
            <person name="Corre E."/>
            <person name="Pelletier E."/>
            <person name="Niang G."/>
            <person name="Scheremetjew M."/>
            <person name="Finn R."/>
            <person name="Kale V."/>
            <person name="Holt S."/>
            <person name="Cochrane G."/>
            <person name="Meng A."/>
            <person name="Brown T."/>
            <person name="Cohen L."/>
        </authorList>
    </citation>
    <scope>NUCLEOTIDE SEQUENCE</scope>
    <source>
        <strain evidence="9">CCMP2877</strain>
    </source>
</reference>
<dbReference type="CDD" id="cd15904">
    <property type="entry name" value="TSPO_MBR"/>
    <property type="match status" value="1"/>
</dbReference>
<evidence type="ECO:0000256" key="6">
    <source>
        <dbReference type="SAM" id="MobiDB-lite"/>
    </source>
</evidence>
<dbReference type="Gene3D" id="1.20.1260.100">
    <property type="entry name" value="TspO/MBR protein"/>
    <property type="match status" value="1"/>
</dbReference>
<name>A0A7S1XQK6_9STRA</name>
<keyword evidence="3 7" id="KW-0812">Transmembrane</keyword>
<dbReference type="GO" id="GO:0016020">
    <property type="term" value="C:membrane"/>
    <property type="evidence" value="ECO:0007669"/>
    <property type="project" value="UniProtKB-SubCell"/>
</dbReference>
<evidence type="ECO:0000256" key="3">
    <source>
        <dbReference type="ARBA" id="ARBA00022692"/>
    </source>
</evidence>
<evidence type="ECO:0000256" key="8">
    <source>
        <dbReference type="SAM" id="SignalP"/>
    </source>
</evidence>
<comment type="subcellular location">
    <subcellularLocation>
        <location evidence="1">Membrane</location>
        <topology evidence="1">Multi-pass membrane protein</topology>
    </subcellularLocation>
</comment>
<dbReference type="InterPro" id="IPR038330">
    <property type="entry name" value="TspO/MBR-related_sf"/>
</dbReference>
<evidence type="ECO:0000256" key="2">
    <source>
        <dbReference type="ARBA" id="ARBA00007524"/>
    </source>
</evidence>
<evidence type="ECO:0000256" key="7">
    <source>
        <dbReference type="SAM" id="Phobius"/>
    </source>
</evidence>
<evidence type="ECO:0000313" key="9">
    <source>
        <dbReference type="EMBL" id="CAD9254707.1"/>
    </source>
</evidence>
<feature type="transmembrane region" description="Helical" evidence="7">
    <location>
        <begin position="229"/>
        <end position="249"/>
    </location>
</feature>
<feature type="transmembrane region" description="Helical" evidence="7">
    <location>
        <begin position="199"/>
        <end position="217"/>
    </location>
</feature>
<evidence type="ECO:0000256" key="4">
    <source>
        <dbReference type="ARBA" id="ARBA00022989"/>
    </source>
</evidence>